<keyword evidence="1" id="KW-1185">Reference proteome</keyword>
<reference evidence="2" key="1">
    <citation type="submission" date="2022-11" db="UniProtKB">
        <authorList>
            <consortium name="WormBaseParasite"/>
        </authorList>
    </citation>
    <scope>IDENTIFICATION</scope>
</reference>
<evidence type="ECO:0000313" key="1">
    <source>
        <dbReference type="Proteomes" id="UP000887565"/>
    </source>
</evidence>
<proteinExistence type="predicted"/>
<protein>
    <submittedName>
        <fullName evidence="2">Uncharacterized protein</fullName>
    </submittedName>
</protein>
<dbReference type="AlphaFoldDB" id="A0A915J0Q5"/>
<organism evidence="1 2">
    <name type="scientific">Romanomermis culicivorax</name>
    <name type="common">Nematode worm</name>
    <dbReference type="NCBI Taxonomy" id="13658"/>
    <lineage>
        <taxon>Eukaryota</taxon>
        <taxon>Metazoa</taxon>
        <taxon>Ecdysozoa</taxon>
        <taxon>Nematoda</taxon>
        <taxon>Enoplea</taxon>
        <taxon>Dorylaimia</taxon>
        <taxon>Mermithida</taxon>
        <taxon>Mermithoidea</taxon>
        <taxon>Mermithidae</taxon>
        <taxon>Romanomermis</taxon>
    </lineage>
</organism>
<dbReference type="WBParaSite" id="nRc.2.0.1.t19277-RA">
    <property type="protein sequence ID" value="nRc.2.0.1.t19277-RA"/>
    <property type="gene ID" value="nRc.2.0.1.g19277"/>
</dbReference>
<evidence type="ECO:0000313" key="2">
    <source>
        <dbReference type="WBParaSite" id="nRc.2.0.1.t19277-RA"/>
    </source>
</evidence>
<sequence>MTKNVNFLGASSHEYIFPPKRRTKPTVTILLRITAAATTYFKNLLPASDNEARGTFLEKISSRRFASTNGNKATPCQANFLPFKSTLKSLG</sequence>
<accession>A0A915J0Q5</accession>
<dbReference type="Proteomes" id="UP000887565">
    <property type="component" value="Unplaced"/>
</dbReference>
<name>A0A915J0Q5_ROMCU</name>